<accession>A0A9Y2ETX6</accession>
<dbReference type="KEGG" id="sgbi:P3F81_12400"/>
<evidence type="ECO:0000256" key="1">
    <source>
        <dbReference type="ARBA" id="ARBA00008857"/>
    </source>
</evidence>
<feature type="domain" description="Tyr recombinase" evidence="5">
    <location>
        <begin position="181"/>
        <end position="390"/>
    </location>
</feature>
<dbReference type="InterPro" id="IPR025269">
    <property type="entry name" value="SAM-like_dom"/>
</dbReference>
<gene>
    <name evidence="6" type="ORF">P3F81_12400</name>
</gene>
<evidence type="ECO:0000256" key="2">
    <source>
        <dbReference type="ARBA" id="ARBA00022908"/>
    </source>
</evidence>
<dbReference type="InterPro" id="IPR013762">
    <property type="entry name" value="Integrase-like_cat_sf"/>
</dbReference>
<reference evidence="6" key="1">
    <citation type="submission" date="2023-03" db="EMBL/GenBank/DDBJ databases">
        <title>Selenobaculum gbiensis gen. nov. sp. nov., a new bacterium isolated from the gut microbiota of IBD patient.</title>
        <authorList>
            <person name="Yeo S."/>
            <person name="Park H."/>
            <person name="Huh C.S."/>
        </authorList>
    </citation>
    <scope>NUCLEOTIDE SEQUENCE</scope>
    <source>
        <strain evidence="6">ICN-92133</strain>
    </source>
</reference>
<evidence type="ECO:0000313" key="6">
    <source>
        <dbReference type="EMBL" id="WIW70670.1"/>
    </source>
</evidence>
<keyword evidence="7" id="KW-1185">Reference proteome</keyword>
<dbReference type="PROSITE" id="PS51898">
    <property type="entry name" value="TYR_RECOMBINASE"/>
    <property type="match status" value="1"/>
</dbReference>
<dbReference type="PANTHER" id="PTHR30629">
    <property type="entry name" value="PROPHAGE INTEGRASE"/>
    <property type="match status" value="1"/>
</dbReference>
<evidence type="ECO:0000313" key="7">
    <source>
        <dbReference type="Proteomes" id="UP001243623"/>
    </source>
</evidence>
<keyword evidence="3" id="KW-0238">DNA-binding</keyword>
<dbReference type="RefSeq" id="WP_147669508.1">
    <property type="nucleotide sequence ID" value="NZ_CP120678.1"/>
</dbReference>
<evidence type="ECO:0000259" key="5">
    <source>
        <dbReference type="PROSITE" id="PS51898"/>
    </source>
</evidence>
<dbReference type="Gene3D" id="1.10.443.10">
    <property type="entry name" value="Intergrase catalytic core"/>
    <property type="match status" value="1"/>
</dbReference>
<dbReference type="GO" id="GO:0006310">
    <property type="term" value="P:DNA recombination"/>
    <property type="evidence" value="ECO:0007669"/>
    <property type="project" value="UniProtKB-KW"/>
</dbReference>
<dbReference type="SUPFAM" id="SSF56349">
    <property type="entry name" value="DNA breaking-rejoining enzymes"/>
    <property type="match status" value="1"/>
</dbReference>
<evidence type="ECO:0000256" key="3">
    <source>
        <dbReference type="ARBA" id="ARBA00023125"/>
    </source>
</evidence>
<name>A0A9Y2ETX6_9FIRM</name>
<dbReference type="InterPro" id="IPR002104">
    <property type="entry name" value="Integrase_catalytic"/>
</dbReference>
<protein>
    <submittedName>
        <fullName evidence="6">Site-specific integrase</fullName>
    </submittedName>
</protein>
<dbReference type="GO" id="GO:0003677">
    <property type="term" value="F:DNA binding"/>
    <property type="evidence" value="ECO:0007669"/>
    <property type="project" value="UniProtKB-KW"/>
</dbReference>
<sequence>MAGSIIDYGNNKWELRISGGYINGKQKRHTKRIMATSRRAAQKELDKFYLEVANKPKIDDGGKITFGKFVEIWKEKHNAKLGLTTAANHNDLLKNRLLPAFYGIPLKKLSTDRILDFIENLKQPNINRRSNKQGGKLSATSIHKHFKLLNLILNKAVEWKYIDKNPCQQIAKSDLPKPNYHRLPIWNEQQLKMFLQIIESLPETARVVKHKAMFYIALITGTRKGEFSALTWDCIDWEEKSIYINKSTKYIKSSLNEVSKPKTEKSERKLYIDDYTLSLLEKHRETQEKYLLEHNYENPNGYVFLAVRRRNGELVPVTPTCLPNWMNSIIGESGLAHITVHSLRHMAATYALNNGAALTTVQTMLGHTNIRTTSIYLHDLDEKRKEATAILSNQIAQLRDSDIGRSK</sequence>
<organism evidence="6 7">
    <name type="scientific">Selenobaculum gibii</name>
    <dbReference type="NCBI Taxonomy" id="3054208"/>
    <lineage>
        <taxon>Bacteria</taxon>
        <taxon>Bacillati</taxon>
        <taxon>Bacillota</taxon>
        <taxon>Negativicutes</taxon>
        <taxon>Selenomonadales</taxon>
        <taxon>Selenomonadaceae</taxon>
        <taxon>Selenobaculum</taxon>
    </lineage>
</organism>
<keyword evidence="2" id="KW-0229">DNA integration</keyword>
<dbReference type="AlphaFoldDB" id="A0A9Y2ETX6"/>
<dbReference type="InterPro" id="IPR050808">
    <property type="entry name" value="Phage_Integrase"/>
</dbReference>
<dbReference type="GO" id="GO:0015074">
    <property type="term" value="P:DNA integration"/>
    <property type="evidence" value="ECO:0007669"/>
    <property type="project" value="UniProtKB-KW"/>
</dbReference>
<evidence type="ECO:0000256" key="4">
    <source>
        <dbReference type="ARBA" id="ARBA00023172"/>
    </source>
</evidence>
<dbReference type="EMBL" id="CP120678">
    <property type="protein sequence ID" value="WIW70670.1"/>
    <property type="molecule type" value="Genomic_DNA"/>
</dbReference>
<dbReference type="Pfam" id="PF00589">
    <property type="entry name" value="Phage_integrase"/>
    <property type="match status" value="1"/>
</dbReference>
<proteinExistence type="inferred from homology"/>
<dbReference type="PANTHER" id="PTHR30629:SF6">
    <property type="entry name" value="PROPHAGE INTEGRASE INTA-RELATED"/>
    <property type="match status" value="1"/>
</dbReference>
<dbReference type="InterPro" id="IPR011010">
    <property type="entry name" value="DNA_brk_join_enz"/>
</dbReference>
<comment type="similarity">
    <text evidence="1">Belongs to the 'phage' integrase family.</text>
</comment>
<dbReference type="Gene3D" id="1.10.150.130">
    <property type="match status" value="1"/>
</dbReference>
<dbReference type="Proteomes" id="UP001243623">
    <property type="component" value="Chromosome"/>
</dbReference>
<dbReference type="Pfam" id="PF13102">
    <property type="entry name" value="Phage_int_SAM_5"/>
    <property type="match status" value="1"/>
</dbReference>
<dbReference type="InterPro" id="IPR010998">
    <property type="entry name" value="Integrase_recombinase_N"/>
</dbReference>
<dbReference type="CDD" id="cd01189">
    <property type="entry name" value="INT_ICEBs1_C_like"/>
    <property type="match status" value="1"/>
</dbReference>
<keyword evidence="4" id="KW-0233">DNA recombination</keyword>